<dbReference type="RefSeq" id="WP_105918079.1">
    <property type="nucleotide sequence ID" value="NZ_CP021073.1"/>
</dbReference>
<keyword evidence="1" id="KW-0812">Transmembrane</keyword>
<dbReference type="AlphaFoldDB" id="A0AAD0X9Y5"/>
<keyword evidence="1" id="KW-1133">Transmembrane helix</keyword>
<accession>A0AAD0X9Y5</accession>
<gene>
    <name evidence="2" type="ORF">ACRYA_a0031</name>
</gene>
<dbReference type="KEGG" id="acre:ACRYA_a0031"/>
<dbReference type="GeneID" id="39475629"/>
<proteinExistence type="predicted"/>
<feature type="transmembrane region" description="Helical" evidence="1">
    <location>
        <begin position="6"/>
        <end position="28"/>
    </location>
</feature>
<geneLocation type="plasmid" evidence="3">
    <name>pacry43158</name>
</geneLocation>
<protein>
    <submittedName>
        <fullName evidence="2">Uncharacterized protein</fullName>
    </submittedName>
</protein>
<evidence type="ECO:0000313" key="2">
    <source>
        <dbReference type="EMBL" id="AYJ81159.1"/>
    </source>
</evidence>
<sequence length="238" mass="27733">MNQVEVLAIWGAVTGTIGTVAGLLGLWLRFKQHSLDKPKLVCNAYFEFDSPHHPKHKLTVRSLGRRPVVIDEIKYYITPKNLIHRITKLWQHKKGYWLSNQELRQKIKLNEGEKTEIKISLPNGLDIAEIYKAEVVDQTGRTWPIEWQSHSTLLKIATQETLNELSLENEKRIFSAIGYRLGKRYYIQTNFNTKPTRMGVPSGKGFWFFDLKKYEEKFIDIKDLQATKFLSGEIEEIE</sequence>
<evidence type="ECO:0000313" key="3">
    <source>
        <dbReference type="Proteomes" id="UP000273809"/>
    </source>
</evidence>
<dbReference type="Proteomes" id="UP000273809">
    <property type="component" value="Plasmid pACRY43158"/>
</dbReference>
<keyword evidence="2" id="KW-0614">Plasmid</keyword>
<evidence type="ECO:0000256" key="1">
    <source>
        <dbReference type="SAM" id="Phobius"/>
    </source>
</evidence>
<dbReference type="EMBL" id="CP032824">
    <property type="protein sequence ID" value="AYJ81159.1"/>
    <property type="molecule type" value="Genomic_DNA"/>
</dbReference>
<keyword evidence="1" id="KW-0472">Membrane</keyword>
<reference evidence="2 3" key="1">
    <citation type="submission" date="2018-10" db="EMBL/GenBank/DDBJ databases">
        <title>Complete genome sequences of Arcobacter cryaerophilus strains ATCC 43158 and ATCC 49615.</title>
        <authorList>
            <person name="Miller W.G."/>
            <person name="Yee E."/>
            <person name="Bono J.L."/>
        </authorList>
    </citation>
    <scope>NUCLEOTIDE SEQUENCE [LARGE SCALE GENOMIC DNA]</scope>
    <source>
        <strain evidence="2 3">ATCC 43158</strain>
        <plasmid evidence="3">pacry43158</plasmid>
    </source>
</reference>
<organism evidence="2 3">
    <name type="scientific">Aliarcobacter cryaerophilus ATCC 43158</name>
    <dbReference type="NCBI Taxonomy" id="1032070"/>
    <lineage>
        <taxon>Bacteria</taxon>
        <taxon>Pseudomonadati</taxon>
        <taxon>Campylobacterota</taxon>
        <taxon>Epsilonproteobacteria</taxon>
        <taxon>Campylobacterales</taxon>
        <taxon>Arcobacteraceae</taxon>
        <taxon>Aliarcobacter</taxon>
    </lineage>
</organism>
<name>A0AAD0X9Y5_9BACT</name>